<evidence type="ECO:0000313" key="2">
    <source>
        <dbReference type="EMBL" id="PZN85578.1"/>
    </source>
</evidence>
<sequence>MLRLFALTWFLLLILSACGQDLHFKISYDKTDGLSEGAPVVLDDQTIGKVTGVKQTKSGGRLVEVSIPHESASSITTESSFILADDPDNPQQKRIEVILAETGGKPIAEGAEVRGTYPNPLGGFFQFGELLREIGGALGELRTQVEHFRQEFQKLPNSPESNQLQEEWRKLTDEIAKTQNEAGYAMKKEILPKLEKEMEDLRNRLKEMGKADPKKSKDIQT</sequence>
<comment type="caution">
    <text evidence="2">The sequence shown here is derived from an EMBL/GenBank/DDBJ whole genome shotgun (WGS) entry which is preliminary data.</text>
</comment>
<reference evidence="2 3" key="1">
    <citation type="journal article" date="2018" name="Aquat. Microb. Ecol.">
        <title>Gammaproteobacterial methanotrophs dominate.</title>
        <authorList>
            <person name="Rissanen A.J."/>
            <person name="Saarenheimo J."/>
            <person name="Tiirola M."/>
            <person name="Peura S."/>
            <person name="Aalto S.L."/>
            <person name="Karvinen A."/>
            <person name="Nykanen H."/>
        </authorList>
    </citation>
    <scope>NUCLEOTIDE SEQUENCE [LARGE SCALE GENOMIC DNA]</scope>
    <source>
        <strain evidence="2">AMbin10</strain>
    </source>
</reference>
<accession>A0A2W4S275</accession>
<dbReference type="PROSITE" id="PS51257">
    <property type="entry name" value="PROKAR_LIPOPROTEIN"/>
    <property type="match status" value="1"/>
</dbReference>
<protein>
    <recommendedName>
        <fullName evidence="4">Mce/MlaD domain-containing protein</fullName>
    </recommendedName>
</protein>
<evidence type="ECO:0008006" key="4">
    <source>
        <dbReference type="Google" id="ProtNLM"/>
    </source>
</evidence>
<dbReference type="Proteomes" id="UP000249396">
    <property type="component" value="Unassembled WGS sequence"/>
</dbReference>
<evidence type="ECO:0000313" key="3">
    <source>
        <dbReference type="Proteomes" id="UP000249396"/>
    </source>
</evidence>
<evidence type="ECO:0000256" key="1">
    <source>
        <dbReference type="SAM" id="MobiDB-lite"/>
    </source>
</evidence>
<organism evidence="2 3">
    <name type="scientific">Candidatus Methylumidiphilus alinenensis</name>
    <dbReference type="NCBI Taxonomy" id="2202197"/>
    <lineage>
        <taxon>Bacteria</taxon>
        <taxon>Pseudomonadati</taxon>
        <taxon>Pseudomonadota</taxon>
        <taxon>Gammaproteobacteria</taxon>
        <taxon>Methylococcales</taxon>
        <taxon>Candidatus Methylumidiphilus</taxon>
    </lineage>
</organism>
<proteinExistence type="predicted"/>
<dbReference type="AlphaFoldDB" id="A0A2W4S275"/>
<feature type="region of interest" description="Disordered" evidence="1">
    <location>
        <begin position="202"/>
        <end position="221"/>
    </location>
</feature>
<name>A0A2W4S275_9GAMM</name>
<gene>
    <name evidence="2" type="ORF">DM484_01435</name>
</gene>
<dbReference type="EMBL" id="QJPH01000117">
    <property type="protein sequence ID" value="PZN85578.1"/>
    <property type="molecule type" value="Genomic_DNA"/>
</dbReference>